<feature type="repeat" description="TPR" evidence="6">
    <location>
        <begin position="201"/>
        <end position="234"/>
    </location>
</feature>
<dbReference type="Proteomes" id="UP001589896">
    <property type="component" value="Unassembled WGS sequence"/>
</dbReference>
<feature type="chain" id="PRO_5046516013" evidence="8">
    <location>
        <begin position="32"/>
        <end position="302"/>
    </location>
</feature>
<protein>
    <submittedName>
        <fullName evidence="9">Tetratricopeptide repeat protein</fullName>
    </submittedName>
</protein>
<keyword evidence="8" id="KW-0732">Signal</keyword>
<comment type="caution">
    <text evidence="9">The sequence shown here is derived from an EMBL/GenBank/DDBJ whole genome shotgun (WGS) entry which is preliminary data.</text>
</comment>
<accession>A0ABV6RRY1</accession>
<dbReference type="InterPro" id="IPR011990">
    <property type="entry name" value="TPR-like_helical_dom_sf"/>
</dbReference>
<evidence type="ECO:0000256" key="8">
    <source>
        <dbReference type="SAM" id="SignalP"/>
    </source>
</evidence>
<dbReference type="PANTHER" id="PTHR10130">
    <property type="entry name" value="PEROXISOMAL TARGETING SIGNAL 1 RECEPTOR PEX5"/>
    <property type="match status" value="1"/>
</dbReference>
<dbReference type="EMBL" id="JBHLTG010000004">
    <property type="protein sequence ID" value="MFC0679546.1"/>
    <property type="molecule type" value="Genomic_DNA"/>
</dbReference>
<comment type="subcellular location">
    <subcellularLocation>
        <location evidence="1">Cytoplasm</location>
    </subcellularLocation>
</comment>
<dbReference type="InterPro" id="IPR024111">
    <property type="entry name" value="PEX5/PEX5L"/>
</dbReference>
<name>A0ABV6RRY1_9GAMM</name>
<dbReference type="SUPFAM" id="SSF48452">
    <property type="entry name" value="TPR-like"/>
    <property type="match status" value="1"/>
</dbReference>
<keyword evidence="10" id="KW-1185">Reference proteome</keyword>
<evidence type="ECO:0000256" key="3">
    <source>
        <dbReference type="ARBA" id="ARBA00022490"/>
    </source>
</evidence>
<evidence type="ECO:0000313" key="9">
    <source>
        <dbReference type="EMBL" id="MFC0679546.1"/>
    </source>
</evidence>
<dbReference type="Gene3D" id="1.25.40.10">
    <property type="entry name" value="Tetratricopeptide repeat domain"/>
    <property type="match status" value="1"/>
</dbReference>
<organism evidence="9 10">
    <name type="scientific">Lysobacter korlensis</name>
    <dbReference type="NCBI Taxonomy" id="553636"/>
    <lineage>
        <taxon>Bacteria</taxon>
        <taxon>Pseudomonadati</taxon>
        <taxon>Pseudomonadota</taxon>
        <taxon>Gammaproteobacteria</taxon>
        <taxon>Lysobacterales</taxon>
        <taxon>Lysobacteraceae</taxon>
        <taxon>Lysobacter</taxon>
    </lineage>
</organism>
<evidence type="ECO:0000256" key="5">
    <source>
        <dbReference type="ARBA" id="ARBA00022803"/>
    </source>
</evidence>
<dbReference type="Pfam" id="PF13424">
    <property type="entry name" value="TPR_12"/>
    <property type="match status" value="1"/>
</dbReference>
<evidence type="ECO:0000256" key="1">
    <source>
        <dbReference type="ARBA" id="ARBA00004496"/>
    </source>
</evidence>
<feature type="signal peptide" evidence="8">
    <location>
        <begin position="1"/>
        <end position="31"/>
    </location>
</feature>
<evidence type="ECO:0000256" key="6">
    <source>
        <dbReference type="PROSITE-ProRule" id="PRU00339"/>
    </source>
</evidence>
<sequence length="302" mass="31860">MRLSINPSKKRLGLAVAAALAAAVAATIAFDAFEQEQAPEQPQPPTVASDAVRPPAVLDRVFVRPPSALDEAPGSDDAPTEAVVAEALPPDTDALPQPEPRRDTAVVMAPPDPPAAPQGEPERRKQVAPAAAAAAAEPERRKPAAPAAAPREDIARTVDAPPDAGQARRLNREGIELINAGRPEQAIAPLERAAQLQPRDAEILGNLGYAYMLVGEYDAASRHFMRALDLAPNRSATWLNLGQTYAELGDRERAVDAVVTGYRHSTRKASVRSALLAAATGSRHTPQWREAAGLALARIGDG</sequence>
<evidence type="ECO:0000256" key="4">
    <source>
        <dbReference type="ARBA" id="ARBA00022737"/>
    </source>
</evidence>
<keyword evidence="5 6" id="KW-0802">TPR repeat</keyword>
<dbReference type="PROSITE" id="PS50293">
    <property type="entry name" value="TPR_REGION"/>
    <property type="match status" value="1"/>
</dbReference>
<feature type="region of interest" description="Disordered" evidence="7">
    <location>
        <begin position="58"/>
        <end position="167"/>
    </location>
</feature>
<dbReference type="RefSeq" id="WP_386670437.1">
    <property type="nucleotide sequence ID" value="NZ_JBHLTG010000004.1"/>
</dbReference>
<dbReference type="PANTHER" id="PTHR10130:SF4">
    <property type="entry name" value="MICROBODY (PEROXISOME) BIOGENESIS PROTEIN PEROXIN 20 (EUROFUNG)"/>
    <property type="match status" value="1"/>
</dbReference>
<dbReference type="InterPro" id="IPR019734">
    <property type="entry name" value="TPR_rpt"/>
</dbReference>
<evidence type="ECO:0000256" key="7">
    <source>
        <dbReference type="SAM" id="MobiDB-lite"/>
    </source>
</evidence>
<keyword evidence="3" id="KW-0963">Cytoplasm</keyword>
<gene>
    <name evidence="9" type="ORF">ACFFGH_17050</name>
</gene>
<comment type="similarity">
    <text evidence="2">Belongs to the peroxisomal targeting signal receptor family.</text>
</comment>
<evidence type="ECO:0000256" key="2">
    <source>
        <dbReference type="ARBA" id="ARBA00005348"/>
    </source>
</evidence>
<keyword evidence="4" id="KW-0677">Repeat</keyword>
<dbReference type="PROSITE" id="PS50005">
    <property type="entry name" value="TPR"/>
    <property type="match status" value="1"/>
</dbReference>
<reference evidence="9 10" key="1">
    <citation type="submission" date="2024-09" db="EMBL/GenBank/DDBJ databases">
        <authorList>
            <person name="Sun Q."/>
            <person name="Mori K."/>
        </authorList>
    </citation>
    <scope>NUCLEOTIDE SEQUENCE [LARGE SCALE GENOMIC DNA]</scope>
    <source>
        <strain evidence="9 10">KCTC 23076</strain>
    </source>
</reference>
<proteinExistence type="inferred from homology"/>
<evidence type="ECO:0000313" key="10">
    <source>
        <dbReference type="Proteomes" id="UP001589896"/>
    </source>
</evidence>
<dbReference type="SMART" id="SM00028">
    <property type="entry name" value="TPR"/>
    <property type="match status" value="3"/>
</dbReference>